<accession>A0A2P4YQ67</accession>
<dbReference type="GO" id="GO:0005829">
    <property type="term" value="C:cytosol"/>
    <property type="evidence" value="ECO:0007669"/>
    <property type="project" value="TreeGrafter"/>
</dbReference>
<dbReference type="SUPFAM" id="SSF48371">
    <property type="entry name" value="ARM repeat"/>
    <property type="match status" value="1"/>
</dbReference>
<dbReference type="PANTHER" id="PTHR10997:SF9">
    <property type="entry name" value="IMPORTIN-9"/>
    <property type="match status" value="1"/>
</dbReference>
<keyword evidence="3" id="KW-1185">Reference proteome</keyword>
<sequence length="407" mass="42894">MTLLRHSFASSGTLSSGGADPATQQLGAQVVQQTFEPLVTVLGAVEDEKVLNAGSECLKWLVMFAVDPLAAYSTAAGSNGIDTTLSVSAKLLSPAVSDASATCVGGLITQILLKLGPSLPTATVQSILSAVCARLAATELPSLVQSLCMVFARLVHSHGPEILNVLEQLPSPAAPPGEGQAPNMLIFVFRTWIEKQQDFYGLYCIKVTMSALLKVVEWNDPRINSITVTGSAVDLASADGAGIQTRSKSRSTPASGKTQYTIVHFLTKFVVILAKTMSNLAEEEEEWESSDDDSSDGEDDDEAVSGAGATSSVFAPAVSNIFFCTTEDYELLSDRLGAEGGVEVRDGEEPEEEFEAYFDPLNEVDLKGAIPQALQNITANANVLQAIMPELTVADKEALAAVSALSS</sequence>
<dbReference type="OrthoDB" id="431626at2759"/>
<evidence type="ECO:0000313" key="2">
    <source>
        <dbReference type="EMBL" id="POM79952.1"/>
    </source>
</evidence>
<feature type="compositionally biased region" description="Acidic residues" evidence="1">
    <location>
        <begin position="282"/>
        <end position="303"/>
    </location>
</feature>
<protein>
    <submittedName>
        <fullName evidence="2">Importin</fullName>
    </submittedName>
</protein>
<feature type="compositionally biased region" description="Polar residues" evidence="1">
    <location>
        <begin position="8"/>
        <end position="20"/>
    </location>
</feature>
<comment type="caution">
    <text evidence="2">The sequence shown here is derived from an EMBL/GenBank/DDBJ whole genome shotgun (WGS) entry which is preliminary data.</text>
</comment>
<gene>
    <name evidence="2" type="ORF">PHPALM_2269</name>
</gene>
<feature type="region of interest" description="Disordered" evidence="1">
    <location>
        <begin position="1"/>
        <end position="20"/>
    </location>
</feature>
<dbReference type="AlphaFoldDB" id="A0A2P4YQ67"/>
<name>A0A2P4YQ67_9STRA</name>
<dbReference type="Proteomes" id="UP000237271">
    <property type="component" value="Unassembled WGS sequence"/>
</dbReference>
<dbReference type="GO" id="GO:0006606">
    <property type="term" value="P:protein import into nucleus"/>
    <property type="evidence" value="ECO:0007669"/>
    <property type="project" value="TreeGrafter"/>
</dbReference>
<reference evidence="2 3" key="1">
    <citation type="journal article" date="2017" name="Genome Biol. Evol.">
        <title>Phytophthora megakarya and P. palmivora, closely related causal agents of cacao black pod rot, underwent increases in genome sizes and gene numbers by different mechanisms.</title>
        <authorList>
            <person name="Ali S.S."/>
            <person name="Shao J."/>
            <person name="Lary D.J."/>
            <person name="Kronmiller B."/>
            <person name="Shen D."/>
            <person name="Strem M.D."/>
            <person name="Amoako-Attah I."/>
            <person name="Akrofi A.Y."/>
            <person name="Begoude B.A."/>
            <person name="Ten Hoopen G.M."/>
            <person name="Coulibaly K."/>
            <person name="Kebe B.I."/>
            <person name="Melnick R.L."/>
            <person name="Guiltinan M.J."/>
            <person name="Tyler B.M."/>
            <person name="Meinhardt L.W."/>
            <person name="Bailey B.A."/>
        </authorList>
    </citation>
    <scope>NUCLEOTIDE SEQUENCE [LARGE SCALE GENOMIC DNA]</scope>
    <source>
        <strain evidence="3">sbr112.9</strain>
    </source>
</reference>
<dbReference type="Gene3D" id="1.25.10.10">
    <property type="entry name" value="Leucine-rich Repeat Variant"/>
    <property type="match status" value="1"/>
</dbReference>
<feature type="region of interest" description="Disordered" evidence="1">
    <location>
        <begin position="282"/>
        <end position="309"/>
    </location>
</feature>
<evidence type="ECO:0000256" key="1">
    <source>
        <dbReference type="SAM" id="MobiDB-lite"/>
    </source>
</evidence>
<proteinExistence type="predicted"/>
<dbReference type="GO" id="GO:0005635">
    <property type="term" value="C:nuclear envelope"/>
    <property type="evidence" value="ECO:0007669"/>
    <property type="project" value="TreeGrafter"/>
</dbReference>
<evidence type="ECO:0000313" key="3">
    <source>
        <dbReference type="Proteomes" id="UP000237271"/>
    </source>
</evidence>
<dbReference type="InterPro" id="IPR016024">
    <property type="entry name" value="ARM-type_fold"/>
</dbReference>
<dbReference type="InterPro" id="IPR011989">
    <property type="entry name" value="ARM-like"/>
</dbReference>
<dbReference type="PANTHER" id="PTHR10997">
    <property type="entry name" value="IMPORTIN-7, 8, 11"/>
    <property type="match status" value="1"/>
</dbReference>
<organism evidence="2 3">
    <name type="scientific">Phytophthora palmivora</name>
    <dbReference type="NCBI Taxonomy" id="4796"/>
    <lineage>
        <taxon>Eukaryota</taxon>
        <taxon>Sar</taxon>
        <taxon>Stramenopiles</taxon>
        <taxon>Oomycota</taxon>
        <taxon>Peronosporomycetes</taxon>
        <taxon>Peronosporales</taxon>
        <taxon>Peronosporaceae</taxon>
        <taxon>Phytophthora</taxon>
    </lineage>
</organism>
<dbReference type="EMBL" id="NCKW01000844">
    <property type="protein sequence ID" value="POM79952.1"/>
    <property type="molecule type" value="Genomic_DNA"/>
</dbReference>